<dbReference type="SUPFAM" id="SSF109604">
    <property type="entry name" value="HD-domain/PDEase-like"/>
    <property type="match status" value="1"/>
</dbReference>
<keyword evidence="6" id="KW-1185">Reference proteome</keyword>
<protein>
    <submittedName>
        <fullName evidence="5">Ppx/GppA family phosphatase</fullName>
        <ecNumber evidence="5">3.6.1.-</ecNumber>
    </submittedName>
</protein>
<dbReference type="PANTHER" id="PTHR30005:SF0">
    <property type="entry name" value="RETROGRADE REGULATION PROTEIN 2"/>
    <property type="match status" value="1"/>
</dbReference>
<organism evidence="5 6">
    <name type="scientific">Paenibacillus polygoni</name>
    <dbReference type="NCBI Taxonomy" id="3050112"/>
    <lineage>
        <taxon>Bacteria</taxon>
        <taxon>Bacillati</taxon>
        <taxon>Bacillota</taxon>
        <taxon>Bacilli</taxon>
        <taxon>Bacillales</taxon>
        <taxon>Paenibacillaceae</taxon>
        <taxon>Paenibacillus</taxon>
    </lineage>
</organism>
<evidence type="ECO:0000259" key="3">
    <source>
        <dbReference type="Pfam" id="PF02541"/>
    </source>
</evidence>
<dbReference type="SUPFAM" id="SSF53067">
    <property type="entry name" value="Actin-like ATPase domain"/>
    <property type="match status" value="2"/>
</dbReference>
<gene>
    <name evidence="5" type="ORF">QPK24_19880</name>
</gene>
<dbReference type="Pfam" id="PF02541">
    <property type="entry name" value="Ppx-GppA"/>
    <property type="match status" value="1"/>
</dbReference>
<dbReference type="PIRSF" id="PIRSF001267">
    <property type="entry name" value="Pyrophosphatase_GppA_Ppx"/>
    <property type="match status" value="1"/>
</dbReference>
<evidence type="ECO:0000313" key="5">
    <source>
        <dbReference type="EMBL" id="WIV18601.1"/>
    </source>
</evidence>
<feature type="domain" description="Ppx/GppA phosphatase C-terminal" evidence="4">
    <location>
        <begin position="345"/>
        <end position="473"/>
    </location>
</feature>
<dbReference type="Gene3D" id="3.30.420.150">
    <property type="entry name" value="Exopolyphosphatase. Domain 2"/>
    <property type="match status" value="1"/>
</dbReference>
<dbReference type="InterPro" id="IPR003695">
    <property type="entry name" value="Ppx_GppA_N"/>
</dbReference>
<dbReference type="GO" id="GO:0016787">
    <property type="term" value="F:hydrolase activity"/>
    <property type="evidence" value="ECO:0007669"/>
    <property type="project" value="UniProtKB-KW"/>
</dbReference>
<dbReference type="InterPro" id="IPR048950">
    <property type="entry name" value="Ppx_GppA_C"/>
</dbReference>
<dbReference type="EMBL" id="CP127162">
    <property type="protein sequence ID" value="WIV18601.1"/>
    <property type="molecule type" value="Genomic_DNA"/>
</dbReference>
<evidence type="ECO:0000256" key="1">
    <source>
        <dbReference type="ARBA" id="ARBA00007125"/>
    </source>
</evidence>
<dbReference type="InterPro" id="IPR030673">
    <property type="entry name" value="PyroPPase_GppA_Ppx"/>
</dbReference>
<dbReference type="Gene3D" id="1.10.3210.10">
    <property type="entry name" value="Hypothetical protein af1432"/>
    <property type="match status" value="1"/>
</dbReference>
<comment type="similarity">
    <text evidence="1">Belongs to the GppA/Ppx family.</text>
</comment>
<accession>A0ABY8X295</accession>
<sequence>MSERMGIIDIGSNSIRLVIYEVLNMGAYRVLYEKKYAARLSQKVDRDGTISYEAISSILPVLRSYQDICASYQVSHVRAAATAAIRNAQNSSDITRWIKEETGLEIQLISGEEEGRLGFLGVIESISLSDGFIIDIGGGSTEITLFLNGQYKESLSIPYGAVNAHARYGTSTHWSREMVDDFVSSIHSFLKEHVWTQQHPGLTLVGLGGTVRSLAKMVQKKQEYSLPVMHNYRMEPEDIRVFYNTLPYIPSDQRKKTPGLSKDRADLIIPGVILLQTIFNWLESTHYLVSGAGLRDGLFYELMQKDYPDYMKQEVLTKSIWNLLHFHSTVPAGQLNQVHSGMQQLYQVLEGEASVSDSRIMYASSMLYRIGEQLQHHKASQHSLYWIKNHGVWGLSHRETIITAIIADYHPKGRTPAEIDFHQDILYSEDYKRIIRLGSLLRLASALYGNGGTAVESMKIEKKDDFLQLHLTCRRMPSMEQKELEDIKKEVEKAWKIDLSWTISISSKS</sequence>
<dbReference type="RefSeq" id="WP_285744103.1">
    <property type="nucleotide sequence ID" value="NZ_CP127162.1"/>
</dbReference>
<evidence type="ECO:0000259" key="4">
    <source>
        <dbReference type="Pfam" id="PF21447"/>
    </source>
</evidence>
<name>A0ABY8X295_9BACL</name>
<dbReference type="Proteomes" id="UP001236415">
    <property type="component" value="Chromosome"/>
</dbReference>
<dbReference type="EC" id="3.6.1.-" evidence="5"/>
<feature type="domain" description="Ppx/GppA phosphatase N-terminal" evidence="3">
    <location>
        <begin position="24"/>
        <end position="305"/>
    </location>
</feature>
<dbReference type="CDD" id="cd24052">
    <property type="entry name" value="ASKHA_NBD_HpPPX-GppA-like"/>
    <property type="match status" value="1"/>
</dbReference>
<dbReference type="Pfam" id="PF21447">
    <property type="entry name" value="Ppx-GppA_III"/>
    <property type="match status" value="1"/>
</dbReference>
<dbReference type="InterPro" id="IPR050273">
    <property type="entry name" value="GppA/Ppx_hydrolase"/>
</dbReference>
<dbReference type="Gene3D" id="3.30.420.40">
    <property type="match status" value="1"/>
</dbReference>
<dbReference type="PANTHER" id="PTHR30005">
    <property type="entry name" value="EXOPOLYPHOSPHATASE"/>
    <property type="match status" value="1"/>
</dbReference>
<reference evidence="5 6" key="1">
    <citation type="submission" date="2023-06" db="EMBL/GenBank/DDBJ databases">
        <title>Paenibacillus polygonum sp. nov., an endophytic bacterium, isolated from Polygonum lapathifolium L. in Nanji Wetland National Nature Reserve, South of Poyang Lake, Jiangxi Province, China.</title>
        <authorList>
            <person name="Yu Z."/>
        </authorList>
    </citation>
    <scope>NUCLEOTIDE SEQUENCE [LARGE SCALE GENOMIC DNA]</scope>
    <source>
        <strain evidence="5 6">C31</strain>
    </source>
</reference>
<evidence type="ECO:0000256" key="2">
    <source>
        <dbReference type="ARBA" id="ARBA00022801"/>
    </source>
</evidence>
<proteinExistence type="inferred from homology"/>
<dbReference type="InterPro" id="IPR043129">
    <property type="entry name" value="ATPase_NBD"/>
</dbReference>
<keyword evidence="2 5" id="KW-0378">Hydrolase</keyword>
<evidence type="ECO:0000313" key="6">
    <source>
        <dbReference type="Proteomes" id="UP001236415"/>
    </source>
</evidence>